<name>A0A0F9IUM1_9ZZZZ</name>
<proteinExistence type="predicted"/>
<organism evidence="1">
    <name type="scientific">marine sediment metagenome</name>
    <dbReference type="NCBI Taxonomy" id="412755"/>
    <lineage>
        <taxon>unclassified sequences</taxon>
        <taxon>metagenomes</taxon>
        <taxon>ecological metagenomes</taxon>
    </lineage>
</organism>
<comment type="caution">
    <text evidence="1">The sequence shown here is derived from an EMBL/GenBank/DDBJ whole genome shotgun (WGS) entry which is preliminary data.</text>
</comment>
<dbReference type="AlphaFoldDB" id="A0A0F9IUM1"/>
<accession>A0A0F9IUM1</accession>
<dbReference type="EMBL" id="LAZR01018167">
    <property type="protein sequence ID" value="KKL97445.1"/>
    <property type="molecule type" value="Genomic_DNA"/>
</dbReference>
<reference evidence="1" key="1">
    <citation type="journal article" date="2015" name="Nature">
        <title>Complex archaea that bridge the gap between prokaryotes and eukaryotes.</title>
        <authorList>
            <person name="Spang A."/>
            <person name="Saw J.H."/>
            <person name="Jorgensen S.L."/>
            <person name="Zaremba-Niedzwiedzka K."/>
            <person name="Martijn J."/>
            <person name="Lind A.E."/>
            <person name="van Eijk R."/>
            <person name="Schleper C."/>
            <person name="Guy L."/>
            <person name="Ettema T.J."/>
        </authorList>
    </citation>
    <scope>NUCLEOTIDE SEQUENCE</scope>
</reference>
<feature type="non-terminal residue" evidence="1">
    <location>
        <position position="120"/>
    </location>
</feature>
<gene>
    <name evidence="1" type="ORF">LCGC14_1834430</name>
</gene>
<evidence type="ECO:0000313" key="1">
    <source>
        <dbReference type="EMBL" id="KKL97445.1"/>
    </source>
</evidence>
<protein>
    <submittedName>
        <fullName evidence="1">Uncharacterized protein</fullName>
    </submittedName>
</protein>
<sequence>MAVTNWTTGVSAIDLADHSARHENGGADEINVAGLDGKTVELALHETVTNAATGFPNRTDSTLSFDTVTFTITPSNGSFTYYIAGVAYTVSSADNIVIADTTGVHFIYYAVDTLSETVNP</sequence>